<keyword evidence="5" id="KW-1185">Reference proteome</keyword>
<dbReference type="GO" id="GO:0005634">
    <property type="term" value="C:nucleus"/>
    <property type="evidence" value="ECO:0007669"/>
    <property type="project" value="UniProtKB-SubCell"/>
</dbReference>
<feature type="domain" description="Chromo" evidence="3">
    <location>
        <begin position="353"/>
        <end position="410"/>
    </location>
</feature>
<dbReference type="InterPro" id="IPR016197">
    <property type="entry name" value="Chromo-like_dom_sf"/>
</dbReference>
<dbReference type="EMBL" id="WIUZ02000004">
    <property type="protein sequence ID" value="KAF9788351.1"/>
    <property type="molecule type" value="Genomic_DNA"/>
</dbReference>
<accession>A0A9P6HKT4</accession>
<evidence type="ECO:0000313" key="5">
    <source>
        <dbReference type="Proteomes" id="UP000736335"/>
    </source>
</evidence>
<evidence type="ECO:0000256" key="1">
    <source>
        <dbReference type="ARBA" id="ARBA00004123"/>
    </source>
</evidence>
<comment type="caution">
    <text evidence="4">The sequence shown here is derived from an EMBL/GenBank/DDBJ whole genome shotgun (WGS) entry which is preliminary data.</text>
</comment>
<dbReference type="Proteomes" id="UP000736335">
    <property type="component" value="Unassembled WGS sequence"/>
</dbReference>
<evidence type="ECO:0000259" key="3">
    <source>
        <dbReference type="PROSITE" id="PS50013"/>
    </source>
</evidence>
<name>A0A9P6HKT4_9AGAM</name>
<dbReference type="InterPro" id="IPR040684">
    <property type="entry name" value="HMUDK_hel"/>
</dbReference>
<dbReference type="SMART" id="SM00298">
    <property type="entry name" value="CHROMO"/>
    <property type="match status" value="1"/>
</dbReference>
<gene>
    <name evidence="4" type="ORF">BJ322DRAFT_626545</name>
</gene>
<comment type="subcellular location">
    <subcellularLocation>
        <location evidence="1">Nucleus</location>
    </subcellularLocation>
</comment>
<dbReference type="InterPro" id="IPR023779">
    <property type="entry name" value="Chromodomain_CS"/>
</dbReference>
<proteinExistence type="predicted"/>
<evidence type="ECO:0000313" key="4">
    <source>
        <dbReference type="EMBL" id="KAF9788351.1"/>
    </source>
</evidence>
<sequence>MARANAPKRSAKKSQPRKFAEIGGKRLLINEVMDTLWYWMRERHSIHERRLAGQTPWTEDPILKEYKFTNLFRVFDRNTQFILNEVIPDGPSDITETSFRIILFRTFNRIETYRRLRTHFGQLKWATFDIDDYYSELVAEKTTYGHAYFIPAPNALGGDDNRMKHLRLIYLLMTSGFPTELKKLHHLKDALGLTVLYPGLGQFTAFQLLLDLNMCDHFNFSEEEWAVAGPGATDGLVRIFGKEIRGIETLAINWLRENQGAYWNRLSFSPPLRHSSSKGLSAVDIEHALCEFDKYCRGKFPSTTTRRTMIKTRFAPSHEPYTGNLPKKWTKSAMAKEITRPPPSILRHGQVYYEVSHIVMSSGKSKFLVRWLGYEPDEDTWEDAENLGESAGKSLVDWHRKCQAIEDAIAMIASGKFPSKPTTSKSR</sequence>
<dbReference type="InterPro" id="IPR023780">
    <property type="entry name" value="Chromo_domain"/>
</dbReference>
<dbReference type="GO" id="GO:0006338">
    <property type="term" value="P:chromatin remodeling"/>
    <property type="evidence" value="ECO:0007669"/>
    <property type="project" value="UniProtKB-ARBA"/>
</dbReference>
<dbReference type="InterPro" id="IPR000953">
    <property type="entry name" value="Chromo/chromo_shadow_dom"/>
</dbReference>
<evidence type="ECO:0000256" key="2">
    <source>
        <dbReference type="ARBA" id="ARBA00023242"/>
    </source>
</evidence>
<reference evidence="4" key="1">
    <citation type="journal article" date="2020" name="Nat. Commun.">
        <title>Large-scale genome sequencing of mycorrhizal fungi provides insights into the early evolution of symbiotic traits.</title>
        <authorList>
            <person name="Miyauchi S."/>
            <person name="Kiss E."/>
            <person name="Kuo A."/>
            <person name="Drula E."/>
            <person name="Kohler A."/>
            <person name="Sanchez-Garcia M."/>
            <person name="Morin E."/>
            <person name="Andreopoulos B."/>
            <person name="Barry K.W."/>
            <person name="Bonito G."/>
            <person name="Buee M."/>
            <person name="Carver A."/>
            <person name="Chen C."/>
            <person name="Cichocki N."/>
            <person name="Clum A."/>
            <person name="Culley D."/>
            <person name="Crous P.W."/>
            <person name="Fauchery L."/>
            <person name="Girlanda M."/>
            <person name="Hayes R.D."/>
            <person name="Keri Z."/>
            <person name="LaButti K."/>
            <person name="Lipzen A."/>
            <person name="Lombard V."/>
            <person name="Magnuson J."/>
            <person name="Maillard F."/>
            <person name="Murat C."/>
            <person name="Nolan M."/>
            <person name="Ohm R.A."/>
            <person name="Pangilinan J."/>
            <person name="Pereira M.F."/>
            <person name="Perotto S."/>
            <person name="Peter M."/>
            <person name="Pfister S."/>
            <person name="Riley R."/>
            <person name="Sitrit Y."/>
            <person name="Stielow J.B."/>
            <person name="Szollosi G."/>
            <person name="Zifcakova L."/>
            <person name="Stursova M."/>
            <person name="Spatafora J.W."/>
            <person name="Tedersoo L."/>
            <person name="Vaario L.M."/>
            <person name="Yamada A."/>
            <person name="Yan M."/>
            <person name="Wang P."/>
            <person name="Xu J."/>
            <person name="Bruns T."/>
            <person name="Baldrian P."/>
            <person name="Vilgalys R."/>
            <person name="Dunand C."/>
            <person name="Henrissat B."/>
            <person name="Grigoriev I.V."/>
            <person name="Hibbett D."/>
            <person name="Nagy L.G."/>
            <person name="Martin F.M."/>
        </authorList>
    </citation>
    <scope>NUCLEOTIDE SEQUENCE</scope>
    <source>
        <strain evidence="4">UH-Tt-Lm1</strain>
    </source>
</reference>
<dbReference type="Gene3D" id="2.40.50.40">
    <property type="match status" value="1"/>
</dbReference>
<protein>
    <recommendedName>
        <fullName evidence="3">Chromo domain-containing protein</fullName>
    </recommendedName>
</protein>
<dbReference type="AlphaFoldDB" id="A0A9P6HKT4"/>
<dbReference type="CDD" id="cd00024">
    <property type="entry name" value="CD_CSD"/>
    <property type="match status" value="1"/>
</dbReference>
<reference evidence="4" key="2">
    <citation type="submission" date="2020-11" db="EMBL/GenBank/DDBJ databases">
        <authorList>
            <consortium name="DOE Joint Genome Institute"/>
            <person name="Kuo A."/>
            <person name="Miyauchi S."/>
            <person name="Kiss E."/>
            <person name="Drula E."/>
            <person name="Kohler A."/>
            <person name="Sanchez-Garcia M."/>
            <person name="Andreopoulos B."/>
            <person name="Barry K.W."/>
            <person name="Bonito G."/>
            <person name="Buee M."/>
            <person name="Carver A."/>
            <person name="Chen C."/>
            <person name="Cichocki N."/>
            <person name="Clum A."/>
            <person name="Culley D."/>
            <person name="Crous P.W."/>
            <person name="Fauchery L."/>
            <person name="Girlanda M."/>
            <person name="Hayes R."/>
            <person name="Keri Z."/>
            <person name="Labutti K."/>
            <person name="Lipzen A."/>
            <person name="Lombard V."/>
            <person name="Magnuson J."/>
            <person name="Maillard F."/>
            <person name="Morin E."/>
            <person name="Murat C."/>
            <person name="Nolan M."/>
            <person name="Ohm R."/>
            <person name="Pangilinan J."/>
            <person name="Pereira M."/>
            <person name="Perotto S."/>
            <person name="Peter M."/>
            <person name="Riley R."/>
            <person name="Sitrit Y."/>
            <person name="Stielow B."/>
            <person name="Szollosi G."/>
            <person name="Zifcakova L."/>
            <person name="Stursova M."/>
            <person name="Spatafora J.W."/>
            <person name="Tedersoo L."/>
            <person name="Vaario L.-M."/>
            <person name="Yamada A."/>
            <person name="Yan M."/>
            <person name="Wang P."/>
            <person name="Xu J."/>
            <person name="Bruns T."/>
            <person name="Baldrian P."/>
            <person name="Vilgalys R."/>
            <person name="Henrissat B."/>
            <person name="Grigoriev I.V."/>
            <person name="Hibbett D."/>
            <person name="Nagy L.G."/>
            <person name="Martin F.M."/>
        </authorList>
    </citation>
    <scope>NUCLEOTIDE SEQUENCE</scope>
    <source>
        <strain evidence="4">UH-Tt-Lm1</strain>
    </source>
</reference>
<dbReference type="OrthoDB" id="433924at2759"/>
<dbReference type="PROSITE" id="PS50013">
    <property type="entry name" value="CHROMO_2"/>
    <property type="match status" value="1"/>
</dbReference>
<organism evidence="4 5">
    <name type="scientific">Thelephora terrestris</name>
    <dbReference type="NCBI Taxonomy" id="56493"/>
    <lineage>
        <taxon>Eukaryota</taxon>
        <taxon>Fungi</taxon>
        <taxon>Dikarya</taxon>
        <taxon>Basidiomycota</taxon>
        <taxon>Agaricomycotina</taxon>
        <taxon>Agaricomycetes</taxon>
        <taxon>Thelephorales</taxon>
        <taxon>Thelephoraceae</taxon>
        <taxon>Thelephora</taxon>
    </lineage>
</organism>
<dbReference type="SUPFAM" id="SSF54160">
    <property type="entry name" value="Chromo domain-like"/>
    <property type="match status" value="1"/>
</dbReference>
<dbReference type="PROSITE" id="PS00598">
    <property type="entry name" value="CHROMO_1"/>
    <property type="match status" value="1"/>
</dbReference>
<dbReference type="Pfam" id="PF00385">
    <property type="entry name" value="Chromo"/>
    <property type="match status" value="1"/>
</dbReference>
<keyword evidence="2" id="KW-0539">Nucleus</keyword>
<dbReference type="Pfam" id="PF18723">
    <property type="entry name" value="HMUDK_hel"/>
    <property type="match status" value="1"/>
</dbReference>